<dbReference type="InterPro" id="IPR036779">
    <property type="entry name" value="LysM_dom_sf"/>
</dbReference>
<feature type="region of interest" description="Disordered" evidence="1">
    <location>
        <begin position="196"/>
        <end position="375"/>
    </location>
</feature>
<sequence>MAEERPSALRFSLADVVRFRKGEEIEELISLSLEPEILVQERDHYYSIRGSLNMFGEYRVARGEEEDGEEDFFNFSGLRYVDVIETREEGINEFRHDFPVDISVPKYRVRNIEELNLDIDSFDYEIPGKGELRLRAEILISGIYDEDEREEEGEEEETERPGEEGLEAEFGLLKELNGDQKEDDDYNFFVEARKSARLDEGEGKGPEEEFVPIQIFSNEEADDETKKEVPFDGEEISAPGGEPASSRKEGEIFAASEATSVKAGTDSSPAEKERPALSGLRAENPPADGAKEDAGHPSGPPEWGEERGKGERTAAFFEEPAVKGKASEGTEARPGEGNDLPEQPDGGPDRLPEAEEQNGPDTEPREIHYQANEEPVQEKSVISLADIFAHKDAETKLTRWKVYFVQEEDTLQDIAEKYETNVSQLLRANGLESDHEVYPGQVLYIPETKGHLTNS</sequence>
<dbReference type="GO" id="GO:0008932">
    <property type="term" value="F:lytic endotransglycosylase activity"/>
    <property type="evidence" value="ECO:0007669"/>
    <property type="project" value="TreeGrafter"/>
</dbReference>
<dbReference type="PANTHER" id="PTHR33734:SF36">
    <property type="entry name" value="STAGE VI SPORULATION PROTEIN D"/>
    <property type="match status" value="1"/>
</dbReference>
<dbReference type="PROSITE" id="PS51782">
    <property type="entry name" value="LYSM"/>
    <property type="match status" value="1"/>
</dbReference>
<name>A0A150M8K6_9BACI</name>
<dbReference type="Pfam" id="PF01476">
    <property type="entry name" value="LysM"/>
    <property type="match status" value="1"/>
</dbReference>
<dbReference type="InterPro" id="IPR018392">
    <property type="entry name" value="LysM"/>
</dbReference>
<accession>A0A150M8K6</accession>
<feature type="compositionally biased region" description="Basic and acidic residues" evidence="1">
    <location>
        <begin position="320"/>
        <end position="336"/>
    </location>
</feature>
<dbReference type="STRING" id="301148.B4135_0191"/>
<reference evidence="3 4" key="1">
    <citation type="submission" date="2016-01" db="EMBL/GenBank/DDBJ databases">
        <title>Draft Genome Sequences of Seven Thermophilic Sporeformers Isolated from Foods.</title>
        <authorList>
            <person name="Berendsen E.M."/>
            <person name="Wells-Bennik M.H."/>
            <person name="Krawcyk A.O."/>
            <person name="De Jong A."/>
            <person name="Holsappel S."/>
            <person name="Eijlander R.T."/>
            <person name="Kuipers O.P."/>
        </authorList>
    </citation>
    <scope>NUCLEOTIDE SEQUENCE [LARGE SCALE GENOMIC DNA]</scope>
    <source>
        <strain evidence="3 4">B4135</strain>
    </source>
</reference>
<dbReference type="OrthoDB" id="2966368at2"/>
<evidence type="ECO:0000313" key="4">
    <source>
        <dbReference type="Proteomes" id="UP000075683"/>
    </source>
</evidence>
<comment type="caution">
    <text evidence="3">The sequence shown here is derived from an EMBL/GenBank/DDBJ whole genome shotgun (WGS) entry which is preliminary data.</text>
</comment>
<evidence type="ECO:0000259" key="2">
    <source>
        <dbReference type="PROSITE" id="PS51782"/>
    </source>
</evidence>
<feature type="compositionally biased region" description="Acidic residues" evidence="1">
    <location>
        <begin position="145"/>
        <end position="158"/>
    </location>
</feature>
<proteinExistence type="predicted"/>
<dbReference type="RefSeq" id="WP_082798455.1">
    <property type="nucleotide sequence ID" value="NZ_LQYT01000025.1"/>
</dbReference>
<dbReference type="AlphaFoldDB" id="A0A150M8K6"/>
<dbReference type="Pfam" id="PF20918">
    <property type="entry name" value="SPOCS_spoVID-N"/>
    <property type="match status" value="1"/>
</dbReference>
<dbReference type="EMBL" id="LQYT01000025">
    <property type="protein sequence ID" value="KYD20944.1"/>
    <property type="molecule type" value="Genomic_DNA"/>
</dbReference>
<organism evidence="3 4">
    <name type="scientific">Caldibacillus debilis</name>
    <dbReference type="NCBI Taxonomy" id="301148"/>
    <lineage>
        <taxon>Bacteria</taxon>
        <taxon>Bacillati</taxon>
        <taxon>Bacillota</taxon>
        <taxon>Bacilli</taxon>
        <taxon>Bacillales</taxon>
        <taxon>Bacillaceae</taxon>
        <taxon>Caldibacillus</taxon>
    </lineage>
</organism>
<evidence type="ECO:0000256" key="1">
    <source>
        <dbReference type="SAM" id="MobiDB-lite"/>
    </source>
</evidence>
<dbReference type="CDD" id="cd00118">
    <property type="entry name" value="LysM"/>
    <property type="match status" value="1"/>
</dbReference>
<feature type="region of interest" description="Disordered" evidence="1">
    <location>
        <begin position="145"/>
        <end position="166"/>
    </location>
</feature>
<gene>
    <name evidence="3" type="ORF">B4135_0191</name>
</gene>
<dbReference type="InterPro" id="IPR048862">
    <property type="entry name" value="SPOCS_spoVID_N"/>
</dbReference>
<feature type="compositionally biased region" description="Basic and acidic residues" evidence="1">
    <location>
        <begin position="196"/>
        <end position="207"/>
    </location>
</feature>
<feature type="domain" description="LysM" evidence="2">
    <location>
        <begin position="401"/>
        <end position="445"/>
    </location>
</feature>
<protein>
    <recommendedName>
        <fullName evidence="2">LysM domain-containing protein</fullName>
    </recommendedName>
</protein>
<evidence type="ECO:0000313" key="3">
    <source>
        <dbReference type="EMBL" id="KYD20944.1"/>
    </source>
</evidence>
<dbReference type="PANTHER" id="PTHR33734">
    <property type="entry name" value="LYSM DOMAIN-CONTAINING GPI-ANCHORED PROTEIN 2"/>
    <property type="match status" value="1"/>
</dbReference>
<dbReference type="SMART" id="SM00257">
    <property type="entry name" value="LysM"/>
    <property type="match status" value="1"/>
</dbReference>
<dbReference type="SUPFAM" id="SSF54106">
    <property type="entry name" value="LysM domain"/>
    <property type="match status" value="1"/>
</dbReference>
<dbReference type="Gene3D" id="3.10.350.10">
    <property type="entry name" value="LysM domain"/>
    <property type="match status" value="1"/>
</dbReference>
<dbReference type="Proteomes" id="UP000075683">
    <property type="component" value="Unassembled WGS sequence"/>
</dbReference>